<protein>
    <submittedName>
        <fullName evidence="1">Uncharacterized protein</fullName>
    </submittedName>
</protein>
<organism evidence="1 2">
    <name type="scientific">Aliikangiella maris</name>
    <dbReference type="NCBI Taxonomy" id="3162458"/>
    <lineage>
        <taxon>Bacteria</taxon>
        <taxon>Pseudomonadati</taxon>
        <taxon>Pseudomonadota</taxon>
        <taxon>Gammaproteobacteria</taxon>
        <taxon>Oceanospirillales</taxon>
        <taxon>Pleioneaceae</taxon>
        <taxon>Aliikangiella</taxon>
    </lineage>
</organism>
<name>A0ABV2BT67_9GAMM</name>
<gene>
    <name evidence="1" type="ORF">ABVT43_08355</name>
</gene>
<evidence type="ECO:0000313" key="2">
    <source>
        <dbReference type="Proteomes" id="UP001548189"/>
    </source>
</evidence>
<comment type="caution">
    <text evidence="1">The sequence shown here is derived from an EMBL/GenBank/DDBJ whole genome shotgun (WGS) entry which is preliminary data.</text>
</comment>
<proteinExistence type="predicted"/>
<evidence type="ECO:0000313" key="1">
    <source>
        <dbReference type="EMBL" id="MET1255134.1"/>
    </source>
</evidence>
<dbReference type="EMBL" id="JBEVCJ010000007">
    <property type="protein sequence ID" value="MET1255134.1"/>
    <property type="molecule type" value="Genomic_DNA"/>
</dbReference>
<dbReference type="Proteomes" id="UP001548189">
    <property type="component" value="Unassembled WGS sequence"/>
</dbReference>
<reference evidence="1 2" key="1">
    <citation type="submission" date="2024-06" db="EMBL/GenBank/DDBJ databases">
        <authorList>
            <person name="Li F."/>
        </authorList>
    </citation>
    <scope>NUCLEOTIDE SEQUENCE [LARGE SCALE GENOMIC DNA]</scope>
    <source>
        <strain evidence="1 2">GXAS 311</strain>
    </source>
</reference>
<sequence length="214" mass="23807">MTDRRMSSQNNQSEQAEVSNLSNKHVAENLFIDDATLADFYAQLPVEQAPERDLWPAIENRLQAPVTKIYNRRWIPLAIAASLLLSIMSLGISWQHLQKAEQTLAQAQLIKLQYANVEQATTADVNTQIKAMELEYHAAKSALLMQIGLNQSPTEHNLLAEVSGNLMIIEHATQELKAALAKKPADPLLINLLNSTYQQELAVLSKLVKIAQSS</sequence>
<keyword evidence="2" id="KW-1185">Reference proteome</keyword>
<accession>A0ABV2BT67</accession>